<dbReference type="PANTHER" id="PTHR11575:SF6">
    <property type="entry name" value="2',3'-CYCLIC-NUCLEOTIDE 2'-PHOSPHODIESTERASE_3'-NUCLEOTIDASE"/>
    <property type="match status" value="1"/>
</dbReference>
<organism evidence="8 9">
    <name type="scientific">Paenibacillus lautus</name>
    <name type="common">Bacillus lautus</name>
    <dbReference type="NCBI Taxonomy" id="1401"/>
    <lineage>
        <taxon>Bacteria</taxon>
        <taxon>Bacillati</taxon>
        <taxon>Bacillota</taxon>
        <taxon>Bacilli</taxon>
        <taxon>Bacillales</taxon>
        <taxon>Paenibacillaceae</taxon>
        <taxon>Paenibacillus</taxon>
    </lineage>
</organism>
<accession>A0A1R1B134</accession>
<dbReference type="GO" id="GO:0030288">
    <property type="term" value="C:outer membrane-bounded periplasmic space"/>
    <property type="evidence" value="ECO:0007669"/>
    <property type="project" value="TreeGrafter"/>
</dbReference>
<sequence length="528" mass="58957">MNSTNKMTIAVLATSDIHGHLFPTDYRTQDERNLGLGKLASLIREERHIHPDLLLIDNGDLIQGSPLASYAVKRGIDIHPMISALNELGYDAAVPGNHEFNYGMETLGQAVRDSRFPWLSAGIRLQDSREPALGKPYLIKHISGIRVAVLGVTTHYIPCWENPSHIQGLEFHDALETVKEWVPRIRVEEQPDVMIVSYHGGFERDIETGEPAENITGENQAYAMCAEVDGIDVLITGHQHRLLAGQVHGVTVVQPGFNGQAIGKLSLDLTREQERWIIAEKRAELLRPETGTTADTVLLASSRDIEGRTQAWLDEPIGRVEGDMGMNDPMACRLAEHPFIEFIHRVQMEYAGVNVSCTALLSEDSKGFGEIITRRDILTNFMYPNTLVVLRLTGRDIRDALEQTACYFTVGPKGTPAVNPAYVKPKAQHYNYDMWEGIEYTINLAEPPGSRVSRLKYNGADLPGEMELDVVMNSYRARGGGNYSMFQGKEVIREILIDSAELVERYISERGSIASACNHNWEIVIERN</sequence>
<comment type="similarity">
    <text evidence="1 5">Belongs to the 5'-nucleotidase family.</text>
</comment>
<dbReference type="GO" id="GO:0000166">
    <property type="term" value="F:nucleotide binding"/>
    <property type="evidence" value="ECO:0007669"/>
    <property type="project" value="UniProtKB-KW"/>
</dbReference>
<evidence type="ECO:0000256" key="3">
    <source>
        <dbReference type="ARBA" id="ARBA00022729"/>
    </source>
</evidence>
<dbReference type="Gene3D" id="3.60.21.10">
    <property type="match status" value="1"/>
</dbReference>
<dbReference type="AlphaFoldDB" id="A0A1R1B134"/>
<dbReference type="InterPro" id="IPR041827">
    <property type="entry name" value="CpdB_N"/>
</dbReference>
<evidence type="ECO:0000259" key="6">
    <source>
        <dbReference type="Pfam" id="PF00149"/>
    </source>
</evidence>
<evidence type="ECO:0000256" key="1">
    <source>
        <dbReference type="ARBA" id="ARBA00006654"/>
    </source>
</evidence>
<comment type="caution">
    <text evidence="8">The sequence shown here is derived from an EMBL/GenBank/DDBJ whole genome shotgun (WGS) entry which is preliminary data.</text>
</comment>
<evidence type="ECO:0000313" key="9">
    <source>
        <dbReference type="Proteomes" id="UP000187074"/>
    </source>
</evidence>
<evidence type="ECO:0000256" key="5">
    <source>
        <dbReference type="RuleBase" id="RU362119"/>
    </source>
</evidence>
<evidence type="ECO:0000256" key="2">
    <source>
        <dbReference type="ARBA" id="ARBA00022723"/>
    </source>
</evidence>
<dbReference type="GO" id="GO:0009166">
    <property type="term" value="P:nucleotide catabolic process"/>
    <property type="evidence" value="ECO:0007669"/>
    <property type="project" value="InterPro"/>
</dbReference>
<dbReference type="OrthoDB" id="9775118at2"/>
<dbReference type="InterPro" id="IPR036907">
    <property type="entry name" value="5'-Nucleotdase_C_sf"/>
</dbReference>
<dbReference type="InterPro" id="IPR029052">
    <property type="entry name" value="Metallo-depent_PP-like"/>
</dbReference>
<dbReference type="InterPro" id="IPR004843">
    <property type="entry name" value="Calcineurin-like_PHP"/>
</dbReference>
<dbReference type="InterPro" id="IPR006179">
    <property type="entry name" value="5_nucleotidase/apyrase"/>
</dbReference>
<feature type="domain" description="5'-Nucleotidase C-terminal" evidence="7">
    <location>
        <begin position="317"/>
        <end position="487"/>
    </location>
</feature>
<reference evidence="8 9" key="1">
    <citation type="submission" date="2016-11" db="EMBL/GenBank/DDBJ databases">
        <title>Paenibacillus species isolates.</title>
        <authorList>
            <person name="Beno S.M."/>
        </authorList>
    </citation>
    <scope>NUCLEOTIDE SEQUENCE [LARGE SCALE GENOMIC DNA]</scope>
    <source>
        <strain evidence="8 9">FSL F4-0100</strain>
    </source>
</reference>
<dbReference type="Proteomes" id="UP000187074">
    <property type="component" value="Unassembled WGS sequence"/>
</dbReference>
<keyword evidence="2" id="KW-0479">Metal-binding</keyword>
<feature type="domain" description="Calcineurin-like phosphoesterase" evidence="6">
    <location>
        <begin position="11"/>
        <end position="241"/>
    </location>
</feature>
<dbReference type="GO" id="GO:0046872">
    <property type="term" value="F:metal ion binding"/>
    <property type="evidence" value="ECO:0007669"/>
    <property type="project" value="UniProtKB-KW"/>
</dbReference>
<protein>
    <submittedName>
        <fullName evidence="8">Bifunctional metallophosphatase/5'-nucleotidase</fullName>
    </submittedName>
</protein>
<dbReference type="RefSeq" id="WP_076323403.1">
    <property type="nucleotide sequence ID" value="NZ_MRTF01000005.1"/>
</dbReference>
<evidence type="ECO:0000313" key="8">
    <source>
        <dbReference type="EMBL" id="OME92144.1"/>
    </source>
</evidence>
<dbReference type="SUPFAM" id="SSF56300">
    <property type="entry name" value="Metallo-dependent phosphatases"/>
    <property type="match status" value="1"/>
</dbReference>
<keyword evidence="3" id="KW-0732">Signal</keyword>
<dbReference type="InterPro" id="IPR008334">
    <property type="entry name" value="5'-Nucleotdase_C"/>
</dbReference>
<dbReference type="PRINTS" id="PR01607">
    <property type="entry name" value="APYRASEFAMLY"/>
</dbReference>
<keyword evidence="5" id="KW-0378">Hydrolase</keyword>
<dbReference type="GO" id="GO:0016787">
    <property type="term" value="F:hydrolase activity"/>
    <property type="evidence" value="ECO:0007669"/>
    <property type="project" value="UniProtKB-KW"/>
</dbReference>
<dbReference type="EMBL" id="MRTF01000005">
    <property type="protein sequence ID" value="OME92144.1"/>
    <property type="molecule type" value="Genomic_DNA"/>
</dbReference>
<dbReference type="CDD" id="cd07410">
    <property type="entry name" value="MPP_CpdB_N"/>
    <property type="match status" value="1"/>
</dbReference>
<dbReference type="Pfam" id="PF00149">
    <property type="entry name" value="Metallophos"/>
    <property type="match status" value="1"/>
</dbReference>
<keyword evidence="4 5" id="KW-0547">Nucleotide-binding</keyword>
<dbReference type="Pfam" id="PF02872">
    <property type="entry name" value="5_nucleotid_C"/>
    <property type="match status" value="1"/>
</dbReference>
<name>A0A1R1B134_PAELA</name>
<dbReference type="PANTHER" id="PTHR11575">
    <property type="entry name" value="5'-NUCLEOTIDASE-RELATED"/>
    <property type="match status" value="1"/>
</dbReference>
<dbReference type="SUPFAM" id="SSF55816">
    <property type="entry name" value="5'-nucleotidase (syn. UDP-sugar hydrolase), C-terminal domain"/>
    <property type="match status" value="1"/>
</dbReference>
<dbReference type="STRING" id="1401.BK123_16090"/>
<proteinExistence type="inferred from homology"/>
<dbReference type="Gene3D" id="3.90.780.10">
    <property type="entry name" value="5'-Nucleotidase, C-terminal domain"/>
    <property type="match status" value="1"/>
</dbReference>
<gene>
    <name evidence="8" type="ORF">BK123_16090</name>
</gene>
<evidence type="ECO:0000259" key="7">
    <source>
        <dbReference type="Pfam" id="PF02872"/>
    </source>
</evidence>
<evidence type="ECO:0000256" key="4">
    <source>
        <dbReference type="ARBA" id="ARBA00022741"/>
    </source>
</evidence>